<keyword evidence="5" id="KW-0347">Helicase</keyword>
<dbReference type="SUPFAM" id="SSF52540">
    <property type="entry name" value="P-loop containing nucleoside triphosphate hydrolases"/>
    <property type="match status" value="1"/>
</dbReference>
<dbReference type="GO" id="GO:0003676">
    <property type="term" value="F:nucleic acid binding"/>
    <property type="evidence" value="ECO:0007669"/>
    <property type="project" value="InterPro"/>
</dbReference>
<accession>T1C3A4</accession>
<keyword evidence="1" id="KW-0547">Nucleotide-binding</keyword>
<evidence type="ECO:0000256" key="3">
    <source>
        <dbReference type="ARBA" id="ARBA00022840"/>
    </source>
</evidence>
<comment type="caution">
    <text evidence="5">The sequence shown here is derived from an EMBL/GenBank/DDBJ whole genome shotgun (WGS) entry which is preliminary data.</text>
</comment>
<dbReference type="PROSITE" id="PS51193">
    <property type="entry name" value="HELICASE_ATP_BIND_2"/>
    <property type="match status" value="1"/>
</dbReference>
<reference evidence="5" key="1">
    <citation type="submission" date="2013-08" db="EMBL/GenBank/DDBJ databases">
        <authorList>
            <person name="Mendez C."/>
            <person name="Richter M."/>
            <person name="Ferrer M."/>
            <person name="Sanchez J."/>
        </authorList>
    </citation>
    <scope>NUCLEOTIDE SEQUENCE</scope>
</reference>
<sequence length="97" mass="10984">MLEKMKTDARQFLSPDGPVARRLKNFELRPEQVEMAASVDEAFENNHHLVAEAGTGVGKSFAYLIPAIRQVVERNRRVVISTHTISLQEQLIEKDIP</sequence>
<evidence type="ECO:0000256" key="1">
    <source>
        <dbReference type="ARBA" id="ARBA00022741"/>
    </source>
</evidence>
<dbReference type="GO" id="GO:0016787">
    <property type="term" value="F:hydrolase activity"/>
    <property type="evidence" value="ECO:0007669"/>
    <property type="project" value="UniProtKB-KW"/>
</dbReference>
<proteinExistence type="predicted"/>
<keyword evidence="3" id="KW-0067">ATP-binding</keyword>
<dbReference type="InterPro" id="IPR011545">
    <property type="entry name" value="DEAD/DEAH_box_helicase_dom"/>
</dbReference>
<dbReference type="Pfam" id="PF00270">
    <property type="entry name" value="DEAD"/>
    <property type="match status" value="1"/>
</dbReference>
<dbReference type="EMBL" id="AUZY01001048">
    <property type="protein sequence ID" value="EQD76482.1"/>
    <property type="molecule type" value="Genomic_DNA"/>
</dbReference>
<dbReference type="GO" id="GO:0005524">
    <property type="term" value="F:ATP binding"/>
    <property type="evidence" value="ECO:0007669"/>
    <property type="project" value="UniProtKB-KW"/>
</dbReference>
<dbReference type="Gene3D" id="3.40.50.300">
    <property type="entry name" value="P-loop containing nucleotide triphosphate hydrolases"/>
    <property type="match status" value="1"/>
</dbReference>
<evidence type="ECO:0000313" key="5">
    <source>
        <dbReference type="EMBL" id="EQD76482.1"/>
    </source>
</evidence>
<feature type="non-terminal residue" evidence="5">
    <location>
        <position position="97"/>
    </location>
</feature>
<dbReference type="AlphaFoldDB" id="T1C3A4"/>
<protein>
    <submittedName>
        <fullName evidence="5">Helicase c2</fullName>
    </submittedName>
</protein>
<keyword evidence="2" id="KW-0378">Hydrolase</keyword>
<gene>
    <name evidence="5" type="ORF">B1B_01653</name>
</gene>
<evidence type="ECO:0000256" key="2">
    <source>
        <dbReference type="ARBA" id="ARBA00022801"/>
    </source>
</evidence>
<organism evidence="5">
    <name type="scientific">mine drainage metagenome</name>
    <dbReference type="NCBI Taxonomy" id="410659"/>
    <lineage>
        <taxon>unclassified sequences</taxon>
        <taxon>metagenomes</taxon>
        <taxon>ecological metagenomes</taxon>
    </lineage>
</organism>
<dbReference type="InterPro" id="IPR027417">
    <property type="entry name" value="P-loop_NTPase"/>
</dbReference>
<evidence type="ECO:0000259" key="4">
    <source>
        <dbReference type="PROSITE" id="PS51193"/>
    </source>
</evidence>
<reference evidence="5" key="2">
    <citation type="journal article" date="2014" name="ISME J.">
        <title>Microbial stratification in low pH oxic and suboxic macroscopic growths along an acid mine drainage.</title>
        <authorList>
            <person name="Mendez-Garcia C."/>
            <person name="Mesa V."/>
            <person name="Sprenger R.R."/>
            <person name="Richter M."/>
            <person name="Diez M.S."/>
            <person name="Solano J."/>
            <person name="Bargiela R."/>
            <person name="Golyshina O.V."/>
            <person name="Manteca A."/>
            <person name="Ramos J.L."/>
            <person name="Gallego J.R."/>
            <person name="Llorente I."/>
            <person name="Martins Dos Santos V.A."/>
            <person name="Jensen O.N."/>
            <person name="Pelaez A.I."/>
            <person name="Sanchez J."/>
            <person name="Ferrer M."/>
        </authorList>
    </citation>
    <scope>NUCLEOTIDE SEQUENCE</scope>
</reference>
<dbReference type="InterPro" id="IPR014013">
    <property type="entry name" value="Helic_SF1/SF2_ATP-bd_DinG/Rad3"/>
</dbReference>
<dbReference type="GO" id="GO:0004386">
    <property type="term" value="F:helicase activity"/>
    <property type="evidence" value="ECO:0007669"/>
    <property type="project" value="UniProtKB-KW"/>
</dbReference>
<name>T1C3A4_9ZZZZ</name>
<feature type="domain" description="Helicase ATP-binding" evidence="4">
    <location>
        <begin position="18"/>
        <end position="97"/>
    </location>
</feature>